<evidence type="ECO:0000256" key="1">
    <source>
        <dbReference type="SAM" id="MobiDB-lite"/>
    </source>
</evidence>
<accession>A0AB39KZ49</accession>
<dbReference type="Gene3D" id="3.90.1580.10">
    <property type="entry name" value="paralog of FGE (formylglycine-generating enzyme)"/>
    <property type="match status" value="1"/>
</dbReference>
<protein>
    <submittedName>
        <fullName evidence="3">Formylglycine-generating enzyme family protein</fullName>
    </submittedName>
</protein>
<evidence type="ECO:0000313" key="3">
    <source>
        <dbReference type="EMBL" id="XDO98451.1"/>
    </source>
</evidence>
<evidence type="ECO:0000259" key="2">
    <source>
        <dbReference type="Pfam" id="PF03781"/>
    </source>
</evidence>
<proteinExistence type="predicted"/>
<feature type="domain" description="Sulfatase-modifying factor enzyme-like" evidence="2">
    <location>
        <begin position="1"/>
        <end position="298"/>
    </location>
</feature>
<dbReference type="SUPFAM" id="SSF56436">
    <property type="entry name" value="C-type lectin-like"/>
    <property type="match status" value="1"/>
</dbReference>
<organism evidence="3">
    <name type="scientific">Caulobacter sp. 73W</name>
    <dbReference type="NCBI Taxonomy" id="3161137"/>
    <lineage>
        <taxon>Bacteria</taxon>
        <taxon>Pseudomonadati</taxon>
        <taxon>Pseudomonadota</taxon>
        <taxon>Alphaproteobacteria</taxon>
        <taxon>Caulobacterales</taxon>
        <taxon>Caulobacteraceae</taxon>
        <taxon>Caulobacter</taxon>
    </lineage>
</organism>
<dbReference type="InterPro" id="IPR016187">
    <property type="entry name" value="CTDL_fold"/>
</dbReference>
<dbReference type="GO" id="GO:0120147">
    <property type="term" value="F:formylglycine-generating oxidase activity"/>
    <property type="evidence" value="ECO:0007669"/>
    <property type="project" value="TreeGrafter"/>
</dbReference>
<feature type="region of interest" description="Disordered" evidence="1">
    <location>
        <begin position="241"/>
        <end position="260"/>
    </location>
</feature>
<dbReference type="PANTHER" id="PTHR23150">
    <property type="entry name" value="SULFATASE MODIFYING FACTOR 1, 2"/>
    <property type="match status" value="1"/>
</dbReference>
<dbReference type="InterPro" id="IPR005532">
    <property type="entry name" value="SUMF_dom"/>
</dbReference>
<sequence>MIRIQGGAFLMGSERNYPEEAPTRRVKVDKFWIDQGPVTNAQFAAFVADTGYRTFAELAPDPAHYPDLDPAMAIPGSAVFQPTDGPVELDDHTQWWAFTPGADWRHPAGPDSDIFDLDDHPVVQVAYADALAYAKWAGKTLPTEAEWEFAARGGLEGREFAWGDELAPDGAMLANYWQGRFPFASQKADGGYRTTSVGAFPANGYGLHDMIGNVWEWTRDWYGAPKGAPTKACCAIDNPRGAQQRESLDPDDPQRTGRKVIKGGSHLCAPNYCRRYRPAARHPQAIDSPTSHIGFRCVVRA</sequence>
<dbReference type="InterPro" id="IPR051043">
    <property type="entry name" value="Sulfatase_Mod_Factor_Kinase"/>
</dbReference>
<name>A0AB39KZ49_9CAUL</name>
<reference evidence="3" key="1">
    <citation type="submission" date="2024-06" db="EMBL/GenBank/DDBJ databases">
        <title>Caulobacter inopinatus, sp. nov.</title>
        <authorList>
            <person name="Donachie S.P."/>
        </authorList>
    </citation>
    <scope>NUCLEOTIDE SEQUENCE</scope>
    <source>
        <strain evidence="3">73W</strain>
    </source>
</reference>
<dbReference type="PANTHER" id="PTHR23150:SF19">
    <property type="entry name" value="FORMYLGLYCINE-GENERATING ENZYME"/>
    <property type="match status" value="1"/>
</dbReference>
<dbReference type="Pfam" id="PF03781">
    <property type="entry name" value="FGE-sulfatase"/>
    <property type="match status" value="1"/>
</dbReference>
<dbReference type="RefSeq" id="WP_369062326.1">
    <property type="nucleotide sequence ID" value="NZ_CP158375.1"/>
</dbReference>
<dbReference type="AlphaFoldDB" id="A0AB39KZ49"/>
<dbReference type="EMBL" id="CP158375">
    <property type="protein sequence ID" value="XDO98451.1"/>
    <property type="molecule type" value="Genomic_DNA"/>
</dbReference>
<feature type="compositionally biased region" description="Basic and acidic residues" evidence="1">
    <location>
        <begin position="246"/>
        <end position="255"/>
    </location>
</feature>
<dbReference type="InterPro" id="IPR042095">
    <property type="entry name" value="SUMF_sf"/>
</dbReference>
<gene>
    <name evidence="3" type="ORF">ABOZ73_08570</name>
</gene>